<dbReference type="eggNOG" id="COG1666">
    <property type="taxonomic scope" value="Bacteria"/>
</dbReference>
<dbReference type="RefSeq" id="WP_036212962.1">
    <property type="nucleotide sequence ID" value="NZ_AVPT01000032.1"/>
</dbReference>
<dbReference type="CDD" id="cd11740">
    <property type="entry name" value="YajQ_like"/>
    <property type="match status" value="1"/>
</dbReference>
<dbReference type="OrthoDB" id="9801447at2"/>
<dbReference type="Pfam" id="PF04461">
    <property type="entry name" value="YajQ"/>
    <property type="match status" value="1"/>
</dbReference>
<organism evidence="4 5">
    <name type="scientific">Lysobacter arseniciresistens ZS79</name>
    <dbReference type="NCBI Taxonomy" id="913325"/>
    <lineage>
        <taxon>Bacteria</taxon>
        <taxon>Pseudomonadati</taxon>
        <taxon>Pseudomonadota</taxon>
        <taxon>Gammaproteobacteria</taxon>
        <taxon>Lysobacterales</taxon>
        <taxon>Lysobacteraceae</taxon>
        <taxon>Novilysobacter</taxon>
    </lineage>
</organism>
<dbReference type="Gene3D" id="3.30.70.990">
    <property type="entry name" value="YajQ-like, domain 2"/>
    <property type="match status" value="1"/>
</dbReference>
<dbReference type="EMBL" id="AVPT01000032">
    <property type="protein sequence ID" value="KGM53961.1"/>
    <property type="molecule type" value="Genomic_DNA"/>
</dbReference>
<dbReference type="HAMAP" id="MF_00632">
    <property type="entry name" value="UPF0234"/>
    <property type="match status" value="1"/>
</dbReference>
<dbReference type="STRING" id="913325.N799_13605"/>
<dbReference type="Proteomes" id="UP000029989">
    <property type="component" value="Unassembled WGS sequence"/>
</dbReference>
<keyword evidence="1 3" id="KW-0547">Nucleotide-binding</keyword>
<name>A0A0A0ESQ0_9GAMM</name>
<evidence type="ECO:0000256" key="1">
    <source>
        <dbReference type="ARBA" id="ARBA00022741"/>
    </source>
</evidence>
<gene>
    <name evidence="4" type="ORF">N799_13605</name>
</gene>
<dbReference type="PANTHER" id="PTHR30476:SF0">
    <property type="entry name" value="UPF0234 PROTEIN YAJQ"/>
    <property type="match status" value="1"/>
</dbReference>
<dbReference type="GO" id="GO:0005829">
    <property type="term" value="C:cytosol"/>
    <property type="evidence" value="ECO:0007669"/>
    <property type="project" value="TreeGrafter"/>
</dbReference>
<reference evidence="4 5" key="1">
    <citation type="journal article" date="2015" name="Stand. Genomic Sci.">
        <title>Genomic information of the arsenic-resistant bacterium Lysobacter arseniciresistens type strain ZS79(T) and comparison of Lysobacter draft genomes.</title>
        <authorList>
            <person name="Liu L."/>
            <person name="Zhang S."/>
            <person name="Luo M."/>
            <person name="Wang G."/>
        </authorList>
    </citation>
    <scope>NUCLEOTIDE SEQUENCE [LARGE SCALE GENOMIC DNA]</scope>
    <source>
        <strain evidence="4 5">ZS79</strain>
    </source>
</reference>
<dbReference type="InterPro" id="IPR035570">
    <property type="entry name" value="UPF0234_N"/>
</dbReference>
<dbReference type="PANTHER" id="PTHR30476">
    <property type="entry name" value="UPF0234 PROTEIN YAJQ"/>
    <property type="match status" value="1"/>
</dbReference>
<dbReference type="NCBIfam" id="NF003819">
    <property type="entry name" value="PRK05412.1"/>
    <property type="match status" value="1"/>
</dbReference>
<dbReference type="Gene3D" id="3.30.70.860">
    <property type="match status" value="1"/>
</dbReference>
<protein>
    <recommendedName>
        <fullName evidence="3">Nucleotide-binding protein N799_13605</fullName>
    </recommendedName>
</protein>
<comment type="caution">
    <text evidence="4">The sequence shown here is derived from an EMBL/GenBank/DDBJ whole genome shotgun (WGS) entry which is preliminary data.</text>
</comment>
<accession>A0A0A0ESQ0</accession>
<dbReference type="AlphaFoldDB" id="A0A0A0ESQ0"/>
<dbReference type="InterPro" id="IPR036183">
    <property type="entry name" value="YajQ-like_sf"/>
</dbReference>
<dbReference type="GO" id="GO:0000166">
    <property type="term" value="F:nucleotide binding"/>
    <property type="evidence" value="ECO:0007669"/>
    <property type="project" value="UniProtKB-UniRule"/>
</dbReference>
<evidence type="ECO:0000313" key="5">
    <source>
        <dbReference type="Proteomes" id="UP000029989"/>
    </source>
</evidence>
<proteinExistence type="inferred from homology"/>
<dbReference type="InterPro" id="IPR035571">
    <property type="entry name" value="UPF0234-like_C"/>
</dbReference>
<keyword evidence="5" id="KW-1185">Reference proteome</keyword>
<comment type="function">
    <text evidence="3">Nucleotide-binding protein.</text>
</comment>
<dbReference type="SUPFAM" id="SSF89963">
    <property type="entry name" value="YajQ-like"/>
    <property type="match status" value="2"/>
</dbReference>
<evidence type="ECO:0000256" key="2">
    <source>
        <dbReference type="ARBA" id="ARBA00093450"/>
    </source>
</evidence>
<dbReference type="InterPro" id="IPR007551">
    <property type="entry name" value="YajQ/Smlt4090-like"/>
</dbReference>
<sequence>MPSFDVVSEVDTHELTNAVDQANRELGNRFDFKGVDAKFALEEQVISQSAPSDFQLQQMTDILRARLIARGIDVRCLEFGDVETNVAGARQKITVKQGIERELAKKIQSALKEAKLKVDSQINGDKLRVNGKKRDDLQSAIALLKGQEFELPLQFENFRD</sequence>
<comment type="similarity">
    <text evidence="2 3">Belongs to the YajQ family.</text>
</comment>
<evidence type="ECO:0000256" key="3">
    <source>
        <dbReference type="HAMAP-Rule" id="MF_00632"/>
    </source>
</evidence>
<evidence type="ECO:0000313" key="4">
    <source>
        <dbReference type="EMBL" id="KGM53961.1"/>
    </source>
</evidence>